<dbReference type="KEGG" id="vcn:VOLCADRAFT_98514"/>
<reference evidence="1 2" key="1">
    <citation type="journal article" date="2010" name="Science">
        <title>Genomic analysis of organismal complexity in the multicellular green alga Volvox carteri.</title>
        <authorList>
            <person name="Prochnik S.E."/>
            <person name="Umen J."/>
            <person name="Nedelcu A.M."/>
            <person name="Hallmann A."/>
            <person name="Miller S.M."/>
            <person name="Nishii I."/>
            <person name="Ferris P."/>
            <person name="Kuo A."/>
            <person name="Mitros T."/>
            <person name="Fritz-Laylin L.K."/>
            <person name="Hellsten U."/>
            <person name="Chapman J."/>
            <person name="Simakov O."/>
            <person name="Rensing S.A."/>
            <person name="Terry A."/>
            <person name="Pangilinan J."/>
            <person name="Kapitonov V."/>
            <person name="Jurka J."/>
            <person name="Salamov A."/>
            <person name="Shapiro H."/>
            <person name="Schmutz J."/>
            <person name="Grimwood J."/>
            <person name="Lindquist E."/>
            <person name="Lucas S."/>
            <person name="Grigoriev I.V."/>
            <person name="Schmitt R."/>
            <person name="Kirk D."/>
            <person name="Rokhsar D.S."/>
        </authorList>
    </citation>
    <scope>NUCLEOTIDE SEQUENCE [LARGE SCALE GENOMIC DNA]</scope>
    <source>
        <strain evidence="2">f. Nagariensis / Eve</strain>
    </source>
</reference>
<sequence>MTGNQGTVTDCKLFNSTGSYFEEDKSKCECRGVVRSTQVTKRVRNFLSNFKLGIQLFCCHILLFADHAKILTCTKYCAWTVPATSAAATFVQRRKKENGTLQLQRRADRTSGMGNITELLGHSAEYATQAVYHTSLNRIHHICESLNRIHHIMILDHEVISPRVADPRKRPPRS</sequence>
<dbReference type="GeneID" id="9626910"/>
<dbReference type="Proteomes" id="UP000001058">
    <property type="component" value="Unassembled WGS sequence"/>
</dbReference>
<dbReference type="EMBL" id="GL378394">
    <property type="protein sequence ID" value="EFJ41467.1"/>
    <property type="molecule type" value="Genomic_DNA"/>
</dbReference>
<proteinExistence type="predicted"/>
<keyword evidence="2" id="KW-1185">Reference proteome</keyword>
<organism evidence="2">
    <name type="scientific">Volvox carteri f. nagariensis</name>
    <dbReference type="NCBI Taxonomy" id="3068"/>
    <lineage>
        <taxon>Eukaryota</taxon>
        <taxon>Viridiplantae</taxon>
        <taxon>Chlorophyta</taxon>
        <taxon>core chlorophytes</taxon>
        <taxon>Chlorophyceae</taxon>
        <taxon>CS clade</taxon>
        <taxon>Chlamydomonadales</taxon>
        <taxon>Volvocaceae</taxon>
        <taxon>Volvox</taxon>
    </lineage>
</organism>
<dbReference type="AlphaFoldDB" id="D8UFJ4"/>
<name>D8UFJ4_VOLCA</name>
<evidence type="ECO:0000313" key="2">
    <source>
        <dbReference type="Proteomes" id="UP000001058"/>
    </source>
</evidence>
<protein>
    <submittedName>
        <fullName evidence="1">Uncharacterized protein</fullName>
    </submittedName>
</protein>
<evidence type="ECO:0000313" key="1">
    <source>
        <dbReference type="EMBL" id="EFJ41467.1"/>
    </source>
</evidence>
<accession>D8UFJ4</accession>
<dbReference type="InParanoid" id="D8UFJ4"/>
<dbReference type="RefSeq" id="XP_002957412.1">
    <property type="nucleotide sequence ID" value="XM_002957366.1"/>
</dbReference>
<gene>
    <name evidence="1" type="ORF">VOLCADRAFT_98514</name>
</gene>